<dbReference type="InterPro" id="IPR009057">
    <property type="entry name" value="Homeodomain-like_sf"/>
</dbReference>
<comment type="subcellular location">
    <subcellularLocation>
        <location evidence="1">Cytoplasm</location>
    </subcellularLocation>
</comment>
<keyword evidence="7" id="KW-0804">Transcription</keyword>
<dbReference type="CDD" id="cd17536">
    <property type="entry name" value="REC_YesN-like"/>
    <property type="match status" value="1"/>
</dbReference>
<dbReference type="SMART" id="SM00342">
    <property type="entry name" value="HTH_ARAC"/>
    <property type="match status" value="1"/>
</dbReference>
<dbReference type="InterPro" id="IPR018062">
    <property type="entry name" value="HTH_AraC-typ_CS"/>
</dbReference>
<dbReference type="RefSeq" id="WP_377717634.1">
    <property type="nucleotide sequence ID" value="NZ_JBHSAM010000014.1"/>
</dbReference>
<dbReference type="PROSITE" id="PS01124">
    <property type="entry name" value="HTH_ARAC_FAMILY_2"/>
    <property type="match status" value="1"/>
</dbReference>
<dbReference type="InterPro" id="IPR011006">
    <property type="entry name" value="CheY-like_superfamily"/>
</dbReference>
<reference evidence="12" key="1">
    <citation type="journal article" date="2019" name="Int. J. Syst. Evol. Microbiol.">
        <title>The Global Catalogue of Microorganisms (GCM) 10K type strain sequencing project: providing services to taxonomists for standard genome sequencing and annotation.</title>
        <authorList>
            <consortium name="The Broad Institute Genomics Platform"/>
            <consortium name="The Broad Institute Genome Sequencing Center for Infectious Disease"/>
            <person name="Wu L."/>
            <person name="Ma J."/>
        </authorList>
    </citation>
    <scope>NUCLEOTIDE SEQUENCE [LARGE SCALE GENOMIC DNA]</scope>
    <source>
        <strain evidence="12">IBRC-M 10987</strain>
    </source>
</reference>
<keyword evidence="6" id="KW-0238">DNA-binding</keyword>
<evidence type="ECO:0000313" key="11">
    <source>
        <dbReference type="EMBL" id="MFC4098940.1"/>
    </source>
</evidence>
<dbReference type="InterPro" id="IPR001789">
    <property type="entry name" value="Sig_transdc_resp-reg_receiver"/>
</dbReference>
<evidence type="ECO:0000256" key="7">
    <source>
        <dbReference type="ARBA" id="ARBA00023163"/>
    </source>
</evidence>
<evidence type="ECO:0000256" key="6">
    <source>
        <dbReference type="ARBA" id="ARBA00023125"/>
    </source>
</evidence>
<feature type="modified residue" description="4-aspartylphosphate" evidence="8">
    <location>
        <position position="55"/>
    </location>
</feature>
<dbReference type="Pfam" id="PF00072">
    <property type="entry name" value="Response_reg"/>
    <property type="match status" value="1"/>
</dbReference>
<evidence type="ECO:0000256" key="8">
    <source>
        <dbReference type="PROSITE-ProRule" id="PRU00169"/>
    </source>
</evidence>
<gene>
    <name evidence="11" type="ORF">ACFOZ8_04645</name>
</gene>
<dbReference type="EMBL" id="JBHSAM010000014">
    <property type="protein sequence ID" value="MFC4098940.1"/>
    <property type="molecule type" value="Genomic_DNA"/>
</dbReference>
<dbReference type="PANTHER" id="PTHR42713">
    <property type="entry name" value="HISTIDINE KINASE-RELATED"/>
    <property type="match status" value="1"/>
</dbReference>
<keyword evidence="3 8" id="KW-0597">Phosphoprotein</keyword>
<feature type="domain" description="HTH araC/xylS-type" evidence="9">
    <location>
        <begin position="420"/>
        <end position="518"/>
    </location>
</feature>
<sequence>MRKVLLVDDEIFVRKGLKELIPWEAFGYEIIAEAEDGEEAAELIERHMPDLVLTDIRMPVMDGLSLIETVKASGGRAPEFIILSGYNEFSYAQRAMRFGVQEFILKPIDDGELTETLTRMNRRIASRDEKGGRQRTPDAVLNELLFEGAEGAPPADLEAVLRLGQGSCCYVIAERNGCGESAEAEAQSLRQWKIAIGEALMRLGGGAPIVHDLSPYTFGFLLTPSHLSDLGSAQLERLGARLLHRAGGEEGGFLRLYLGPVVERPSELKRSYEAARDAMNAKFALDDRQVLTADMASQAGLAFRDLDADVYAALQEGVEENDIPLLSGLVARIGADFKRHAFTTDAVMASLSKCVMRVLDALRGMNEGQEPELASLAPLLQWNQTPKTLGMLLKKLEKFLAESAVCMEQLRKRKTCGGIHRVRQYIEAHYNEEITLKGMAKRFYINPVYLGQLFKNTYGVYFNDFLLQLRIGEAKRLLRQTDRKIYEIAELVGFSSSEYFIKQFEKVEGCSPTEYKQAQLARTP</sequence>
<dbReference type="SUPFAM" id="SSF52172">
    <property type="entry name" value="CheY-like"/>
    <property type="match status" value="1"/>
</dbReference>
<evidence type="ECO:0000256" key="3">
    <source>
        <dbReference type="ARBA" id="ARBA00022553"/>
    </source>
</evidence>
<evidence type="ECO:0000256" key="5">
    <source>
        <dbReference type="ARBA" id="ARBA00023015"/>
    </source>
</evidence>
<evidence type="ECO:0000256" key="4">
    <source>
        <dbReference type="ARBA" id="ARBA00023012"/>
    </source>
</evidence>
<dbReference type="InterPro" id="IPR018060">
    <property type="entry name" value="HTH_AraC"/>
</dbReference>
<feature type="domain" description="Response regulatory" evidence="10">
    <location>
        <begin position="3"/>
        <end position="121"/>
    </location>
</feature>
<name>A0ABV8JWJ2_9BACL</name>
<accession>A0ABV8JWJ2</accession>
<dbReference type="SUPFAM" id="SSF46689">
    <property type="entry name" value="Homeodomain-like"/>
    <property type="match status" value="2"/>
</dbReference>
<evidence type="ECO:0000256" key="1">
    <source>
        <dbReference type="ARBA" id="ARBA00004496"/>
    </source>
</evidence>
<comment type="caution">
    <text evidence="11">The sequence shown here is derived from an EMBL/GenBank/DDBJ whole genome shotgun (WGS) entry which is preliminary data.</text>
</comment>
<dbReference type="Pfam" id="PF12833">
    <property type="entry name" value="HTH_18"/>
    <property type="match status" value="1"/>
</dbReference>
<dbReference type="InterPro" id="IPR051552">
    <property type="entry name" value="HptR"/>
</dbReference>
<evidence type="ECO:0000313" key="12">
    <source>
        <dbReference type="Proteomes" id="UP001595715"/>
    </source>
</evidence>
<dbReference type="Gene3D" id="1.10.10.60">
    <property type="entry name" value="Homeodomain-like"/>
    <property type="match status" value="2"/>
</dbReference>
<proteinExistence type="predicted"/>
<evidence type="ECO:0000259" key="10">
    <source>
        <dbReference type="PROSITE" id="PS50110"/>
    </source>
</evidence>
<keyword evidence="12" id="KW-1185">Reference proteome</keyword>
<dbReference type="PANTHER" id="PTHR42713:SF3">
    <property type="entry name" value="TRANSCRIPTIONAL REGULATORY PROTEIN HPTR"/>
    <property type="match status" value="1"/>
</dbReference>
<evidence type="ECO:0000259" key="9">
    <source>
        <dbReference type="PROSITE" id="PS01124"/>
    </source>
</evidence>
<dbReference type="PRINTS" id="PR00032">
    <property type="entry name" value="HTHARAC"/>
</dbReference>
<dbReference type="Proteomes" id="UP001595715">
    <property type="component" value="Unassembled WGS sequence"/>
</dbReference>
<dbReference type="PROSITE" id="PS50110">
    <property type="entry name" value="RESPONSE_REGULATORY"/>
    <property type="match status" value="1"/>
</dbReference>
<keyword evidence="5" id="KW-0805">Transcription regulation</keyword>
<dbReference type="InterPro" id="IPR020449">
    <property type="entry name" value="Tscrpt_reg_AraC-type_HTH"/>
</dbReference>
<dbReference type="SMART" id="SM00448">
    <property type="entry name" value="REC"/>
    <property type="match status" value="1"/>
</dbReference>
<keyword evidence="4" id="KW-0902">Two-component regulatory system</keyword>
<protein>
    <submittedName>
        <fullName evidence="11">Response regulator</fullName>
    </submittedName>
</protein>
<keyword evidence="2" id="KW-0963">Cytoplasm</keyword>
<organism evidence="11 12">
    <name type="scientific">Paenibacillus xanthanilyticus</name>
    <dbReference type="NCBI Taxonomy" id="1783531"/>
    <lineage>
        <taxon>Bacteria</taxon>
        <taxon>Bacillati</taxon>
        <taxon>Bacillota</taxon>
        <taxon>Bacilli</taxon>
        <taxon>Bacillales</taxon>
        <taxon>Paenibacillaceae</taxon>
        <taxon>Paenibacillus</taxon>
    </lineage>
</organism>
<dbReference type="PROSITE" id="PS00041">
    <property type="entry name" value="HTH_ARAC_FAMILY_1"/>
    <property type="match status" value="1"/>
</dbReference>
<evidence type="ECO:0000256" key="2">
    <source>
        <dbReference type="ARBA" id="ARBA00022490"/>
    </source>
</evidence>
<dbReference type="Gene3D" id="3.40.50.2300">
    <property type="match status" value="1"/>
</dbReference>